<dbReference type="GO" id="GO:0016787">
    <property type="term" value="F:hydrolase activity"/>
    <property type="evidence" value="ECO:0007669"/>
    <property type="project" value="UniProtKB-KW"/>
</dbReference>
<comment type="subcellular location">
    <subcellularLocation>
        <location evidence="3">Cytoplasm</location>
    </subcellularLocation>
</comment>
<evidence type="ECO:0000256" key="12">
    <source>
        <dbReference type="ARBA" id="ARBA00022801"/>
    </source>
</evidence>
<evidence type="ECO:0000256" key="7">
    <source>
        <dbReference type="ARBA" id="ARBA00022490"/>
    </source>
</evidence>
<evidence type="ECO:0000256" key="4">
    <source>
        <dbReference type="ARBA" id="ARBA00006451"/>
    </source>
</evidence>
<dbReference type="GO" id="GO:0006006">
    <property type="term" value="P:glucose metabolic process"/>
    <property type="evidence" value="ECO:0007669"/>
    <property type="project" value="TreeGrafter"/>
</dbReference>
<dbReference type="GO" id="GO:0000166">
    <property type="term" value="F:nucleotide binding"/>
    <property type="evidence" value="ECO:0007669"/>
    <property type="project" value="UniProtKB-KW"/>
</dbReference>
<keyword evidence="8" id="KW-0344">Guanine-nucleotide releasing factor</keyword>
<keyword evidence="16" id="KW-1185">Reference proteome</keyword>
<dbReference type="GO" id="GO:0080048">
    <property type="term" value="F:GDP-D-glucose phosphorylase activity"/>
    <property type="evidence" value="ECO:0007669"/>
    <property type="project" value="UniProtKB-EC"/>
</dbReference>
<evidence type="ECO:0000313" key="15">
    <source>
        <dbReference type="EnsemblMetazoa" id="G13506.4:cds"/>
    </source>
</evidence>
<dbReference type="EnsemblMetazoa" id="G13506.4">
    <property type="protein sequence ID" value="G13506.4:cds"/>
    <property type="gene ID" value="G13506"/>
</dbReference>
<dbReference type="GO" id="GO:0005085">
    <property type="term" value="F:guanyl-nucleotide exchange factor activity"/>
    <property type="evidence" value="ECO:0007669"/>
    <property type="project" value="UniProtKB-KW"/>
</dbReference>
<dbReference type="EC" id="2.7.7.78" evidence="5"/>
<dbReference type="InterPro" id="IPR036265">
    <property type="entry name" value="HIT-like_sf"/>
</dbReference>
<dbReference type="InterPro" id="IPR058866">
    <property type="entry name" value="GDPGP1_N"/>
</dbReference>
<dbReference type="Pfam" id="PF26216">
    <property type="entry name" value="GDPGP1_C"/>
    <property type="match status" value="1"/>
</dbReference>
<evidence type="ECO:0000256" key="10">
    <source>
        <dbReference type="ARBA" id="ARBA00022695"/>
    </source>
</evidence>
<feature type="domain" description="GDPGP1-like N-terminal" evidence="14">
    <location>
        <begin position="47"/>
        <end position="214"/>
    </location>
</feature>
<accession>A0A8W8IC26</accession>
<feature type="domain" description="GDPGP1-like C-terminal" evidence="13">
    <location>
        <begin position="230"/>
        <end position="364"/>
    </location>
</feature>
<dbReference type="SUPFAM" id="SSF54197">
    <property type="entry name" value="HIT-like"/>
    <property type="match status" value="1"/>
</dbReference>
<evidence type="ECO:0000259" key="13">
    <source>
        <dbReference type="Pfam" id="PF26216"/>
    </source>
</evidence>
<evidence type="ECO:0000259" key="14">
    <source>
        <dbReference type="Pfam" id="PF26217"/>
    </source>
</evidence>
<evidence type="ECO:0000256" key="5">
    <source>
        <dbReference type="ARBA" id="ARBA00012507"/>
    </source>
</evidence>
<proteinExistence type="inferred from homology"/>
<dbReference type="PANTHER" id="PTHR20884:SF8">
    <property type="entry name" value="GDP-D-GLUCOSE PHOSPHORYLASE 1"/>
    <property type="match status" value="1"/>
</dbReference>
<organism evidence="15 16">
    <name type="scientific">Magallana gigas</name>
    <name type="common">Pacific oyster</name>
    <name type="synonym">Crassostrea gigas</name>
    <dbReference type="NCBI Taxonomy" id="29159"/>
    <lineage>
        <taxon>Eukaryota</taxon>
        <taxon>Metazoa</taxon>
        <taxon>Spiralia</taxon>
        <taxon>Lophotrochozoa</taxon>
        <taxon>Mollusca</taxon>
        <taxon>Bivalvia</taxon>
        <taxon>Autobranchia</taxon>
        <taxon>Pteriomorphia</taxon>
        <taxon>Ostreida</taxon>
        <taxon>Ostreoidea</taxon>
        <taxon>Ostreidae</taxon>
        <taxon>Magallana</taxon>
    </lineage>
</organism>
<dbReference type="Proteomes" id="UP000005408">
    <property type="component" value="Unassembled WGS sequence"/>
</dbReference>
<evidence type="ECO:0000256" key="11">
    <source>
        <dbReference type="ARBA" id="ARBA00022741"/>
    </source>
</evidence>
<evidence type="ECO:0000256" key="9">
    <source>
        <dbReference type="ARBA" id="ARBA00022679"/>
    </source>
</evidence>
<name>A0A8W8IC26_MAGGI</name>
<comment type="function">
    <text evidence="2">Specific and highly efficient GDP-D-glucose phosphorylase regulating the levels of GDP-D-glucose in cells.</text>
</comment>
<reference evidence="15" key="1">
    <citation type="submission" date="2022-08" db="UniProtKB">
        <authorList>
            <consortium name="EnsemblMetazoa"/>
        </authorList>
    </citation>
    <scope>IDENTIFICATION</scope>
    <source>
        <strain evidence="15">05x7-T-G4-1.051#20</strain>
    </source>
</reference>
<evidence type="ECO:0000313" key="16">
    <source>
        <dbReference type="Proteomes" id="UP000005408"/>
    </source>
</evidence>
<evidence type="ECO:0000256" key="2">
    <source>
        <dbReference type="ARBA" id="ARBA00003049"/>
    </source>
</evidence>
<evidence type="ECO:0000256" key="1">
    <source>
        <dbReference type="ARBA" id="ARBA00000063"/>
    </source>
</evidence>
<dbReference type="PANTHER" id="PTHR20884">
    <property type="entry name" value="GDP-D-GLUCOSE PHOSPHORYLASE 1"/>
    <property type="match status" value="1"/>
</dbReference>
<dbReference type="Pfam" id="PF26217">
    <property type="entry name" value="GDPGP1_N"/>
    <property type="match status" value="1"/>
</dbReference>
<keyword evidence="11" id="KW-0547">Nucleotide-binding</keyword>
<protein>
    <recommendedName>
        <fullName evidence="6">GDP-D-glucose phosphorylase 1</fullName>
        <ecNumber evidence="5">2.7.7.78</ecNumber>
    </recommendedName>
</protein>
<keyword evidence="10" id="KW-0548">Nucleotidyltransferase</keyword>
<dbReference type="AlphaFoldDB" id="A0A8W8IC26"/>
<keyword evidence="7" id="KW-0963">Cytoplasm</keyword>
<dbReference type="InterPro" id="IPR058865">
    <property type="entry name" value="GDPGP1_C"/>
</dbReference>
<keyword evidence="9" id="KW-0808">Transferase</keyword>
<evidence type="ECO:0000256" key="6">
    <source>
        <dbReference type="ARBA" id="ARBA00018857"/>
    </source>
</evidence>
<evidence type="ECO:0000256" key="3">
    <source>
        <dbReference type="ARBA" id="ARBA00004496"/>
    </source>
</evidence>
<comment type="catalytic activity">
    <reaction evidence="1">
        <text>GDP-alpha-D-glucose + phosphate = alpha-D-glucose 1-phosphate + GDP + H(+)</text>
        <dbReference type="Rhea" id="RHEA:30387"/>
        <dbReference type="ChEBI" id="CHEBI:15378"/>
        <dbReference type="ChEBI" id="CHEBI:43474"/>
        <dbReference type="ChEBI" id="CHEBI:58189"/>
        <dbReference type="ChEBI" id="CHEBI:58601"/>
        <dbReference type="ChEBI" id="CHEBI:62230"/>
        <dbReference type="EC" id="2.7.7.78"/>
    </reaction>
</comment>
<comment type="similarity">
    <text evidence="4">Belongs to the GDPGP1 family.</text>
</comment>
<dbReference type="GO" id="GO:0005737">
    <property type="term" value="C:cytoplasm"/>
    <property type="evidence" value="ECO:0007669"/>
    <property type="project" value="UniProtKB-SubCell"/>
</dbReference>
<keyword evidence="12" id="KW-0378">Hydrolase</keyword>
<sequence length="366" mass="42018">MRTGKCVEPDTLIIEENIVRMAESFPYSDEDLKGVSSTEIDGYQNSKFDLLLRQKWDQAMRDGHFRYQLDKVETKIIPGKKKYVAQLNVKRATERRKPQEITIVKQQFDAKQFNFTKIKSEEILFELEKVASNSLCNGENLKRRTLVIVNVSPLEYGHILIVPDIDAFFPQILTQFAIKTALECMLLSSHRGFKVGFNSLCAFASVNHLHLHAYYLEHDLFVDTCSVTHLKGSLYELTAMPCPGFAFQLQNRNTEDLSRDIHKVADYLSEHEVAHNMFLTYGKSFDSQSTEPTIRVFLWPRKKFIGIKEEAAFNVAVVELGGHLPIKVEELYGSLTEESIEETIRSACLEDQEYLSIKQDVTKLFS</sequence>
<evidence type="ECO:0000256" key="8">
    <source>
        <dbReference type="ARBA" id="ARBA00022658"/>
    </source>
</evidence>
<dbReference type="InterPro" id="IPR026506">
    <property type="entry name" value="GDPGP"/>
</dbReference>